<organism evidence="1 2">
    <name type="scientific">Aspergillus udagawae</name>
    <dbReference type="NCBI Taxonomy" id="91492"/>
    <lineage>
        <taxon>Eukaryota</taxon>
        <taxon>Fungi</taxon>
        <taxon>Dikarya</taxon>
        <taxon>Ascomycota</taxon>
        <taxon>Pezizomycotina</taxon>
        <taxon>Eurotiomycetes</taxon>
        <taxon>Eurotiomycetidae</taxon>
        <taxon>Eurotiales</taxon>
        <taxon>Aspergillaceae</taxon>
        <taxon>Aspergillus</taxon>
        <taxon>Aspergillus subgen. Fumigati</taxon>
    </lineage>
</organism>
<proteinExistence type="predicted"/>
<dbReference type="AlphaFoldDB" id="A0A8E0R432"/>
<dbReference type="EMBL" id="BBXM02000010">
    <property type="protein sequence ID" value="GIC94626.1"/>
    <property type="molecule type" value="Genomic_DNA"/>
</dbReference>
<sequence>MQRIPLHSVRSHFETWIDDRASGRGREKQDWGHPTQRHVCLVVDEEVCQVLAKADAKPFWEGSEEEKNSWQYLDEWWLKAVEPWPEIDELEREHTGFDGTMKASVLALWRLWGHMDNPYPMWMLRRDKDGLYTG</sequence>
<reference evidence="1" key="2">
    <citation type="submission" date="2021-01" db="EMBL/GenBank/DDBJ databases">
        <title>Pan-genome distribution and transcriptional activeness of fungal secondary metabolism genes in Aspergillus section Fumigati.</title>
        <authorList>
            <person name="Takahashi H."/>
            <person name="Umemura M."/>
            <person name="Ninomiya A."/>
            <person name="Kusuya Y."/>
            <person name="Urayama S."/>
            <person name="Shimizu M."/>
            <person name="Watanabe A."/>
            <person name="Kamei K."/>
            <person name="Yaguchi T."/>
            <person name="Hagiwara D."/>
        </authorList>
    </citation>
    <scope>NUCLEOTIDE SEQUENCE</scope>
    <source>
        <strain evidence="1">IFM 46973</strain>
    </source>
</reference>
<dbReference type="RefSeq" id="XP_043151892.1">
    <property type="nucleotide sequence ID" value="XM_043295957.1"/>
</dbReference>
<evidence type="ECO:0000313" key="1">
    <source>
        <dbReference type="EMBL" id="GIC94626.1"/>
    </source>
</evidence>
<comment type="caution">
    <text evidence="1">The sequence shown here is derived from an EMBL/GenBank/DDBJ whole genome shotgun (WGS) entry which is preliminary data.</text>
</comment>
<gene>
    <name evidence="1" type="ORF">Aud_001955</name>
</gene>
<reference evidence="1" key="1">
    <citation type="journal article" date="2015" name="Genome Announc.">
        <title>Draft Genome Sequence of the Pathogenic Filamentous Fungus Aspergillus udagawae Strain IFM 46973T.</title>
        <authorList>
            <person name="Kusuya Y."/>
            <person name="Takahashi-Nakaguchi A."/>
            <person name="Takahashi H."/>
            <person name="Yaguchi T."/>
        </authorList>
    </citation>
    <scope>NUCLEOTIDE SEQUENCE</scope>
    <source>
        <strain evidence="1">IFM 46973</strain>
    </source>
</reference>
<name>A0A8E0R432_9EURO</name>
<dbReference type="GeneID" id="66989431"/>
<dbReference type="Proteomes" id="UP000036893">
    <property type="component" value="Unassembled WGS sequence"/>
</dbReference>
<protein>
    <submittedName>
        <fullName evidence="1">Uncharacterized protein</fullName>
    </submittedName>
</protein>
<evidence type="ECO:0000313" key="2">
    <source>
        <dbReference type="Proteomes" id="UP000036893"/>
    </source>
</evidence>
<accession>A0A8E0R432</accession>